<evidence type="ECO:0000256" key="3">
    <source>
        <dbReference type="ARBA" id="ARBA00023004"/>
    </source>
</evidence>
<dbReference type="InterPro" id="IPR020895">
    <property type="entry name" value="Frataxin_CS"/>
</dbReference>
<dbReference type="InterPro" id="IPR002908">
    <property type="entry name" value="Frataxin/CyaY"/>
</dbReference>
<dbReference type="Proteomes" id="UP000664405">
    <property type="component" value="Unassembled WGS sequence"/>
</dbReference>
<organism evidence="5 6">
    <name type="scientific">Thalassospira povalilytica</name>
    <dbReference type="NCBI Taxonomy" id="732237"/>
    <lineage>
        <taxon>Bacteria</taxon>
        <taxon>Pseudomonadati</taxon>
        <taxon>Pseudomonadota</taxon>
        <taxon>Alphaproteobacteria</taxon>
        <taxon>Rhodospirillales</taxon>
        <taxon>Thalassospiraceae</taxon>
        <taxon>Thalassospira</taxon>
    </lineage>
</organism>
<protein>
    <recommendedName>
        <fullName evidence="4">Iron-sulfur cluster assembly protein CyaY</fullName>
    </recommendedName>
</protein>
<comment type="caution">
    <text evidence="5">The sequence shown here is derived from an EMBL/GenBank/DDBJ whole genome shotgun (WGS) entry which is preliminary data.</text>
</comment>
<dbReference type="GO" id="GO:0051537">
    <property type="term" value="F:2 iron, 2 sulfur cluster binding"/>
    <property type="evidence" value="ECO:0007669"/>
    <property type="project" value="TreeGrafter"/>
</dbReference>
<comment type="function">
    <text evidence="4">Involved in iron-sulfur (Fe-S) cluster assembly. May act as a regulator of Fe-S biogenesis.</text>
</comment>
<accession>A0A8I1M6V8</accession>
<dbReference type="GO" id="GO:0005737">
    <property type="term" value="C:cytoplasm"/>
    <property type="evidence" value="ECO:0007669"/>
    <property type="project" value="UniProtKB-ARBA"/>
</dbReference>
<proteinExistence type="inferred from homology"/>
<dbReference type="SUPFAM" id="SSF55387">
    <property type="entry name" value="Frataxin/Nqo15-like"/>
    <property type="match status" value="1"/>
</dbReference>
<dbReference type="InterPro" id="IPR047584">
    <property type="entry name" value="CyaY"/>
</dbReference>
<keyword evidence="2 4" id="KW-0479">Metal-binding</keyword>
<evidence type="ECO:0000313" key="6">
    <source>
        <dbReference type="Proteomes" id="UP000664405"/>
    </source>
</evidence>
<dbReference type="GO" id="GO:0016226">
    <property type="term" value="P:iron-sulfur cluster assembly"/>
    <property type="evidence" value="ECO:0007669"/>
    <property type="project" value="UniProtKB-UniRule"/>
</dbReference>
<dbReference type="PROSITE" id="PS01344">
    <property type="entry name" value="FRATAXIN_1"/>
    <property type="match status" value="1"/>
</dbReference>
<dbReference type="SMART" id="SM01219">
    <property type="entry name" value="Frataxin_Cyay"/>
    <property type="match status" value="1"/>
</dbReference>
<sequence length="121" mass="13549">MRFRRQTENKTVSLEETRFHQIADETIETLSDVIDDALGDDLEVDLQSGILTIELDSGEQFIINKHGPNRQVWLSSPVSGASHYDFDEDNETWTSTRGSTTLHDQLSADLAVKTGNKLDLG</sequence>
<dbReference type="GO" id="GO:0004322">
    <property type="term" value="F:ferroxidase activity"/>
    <property type="evidence" value="ECO:0007669"/>
    <property type="project" value="TreeGrafter"/>
</dbReference>
<evidence type="ECO:0000256" key="4">
    <source>
        <dbReference type="HAMAP-Rule" id="MF_00142"/>
    </source>
</evidence>
<dbReference type="HAMAP" id="MF_00142">
    <property type="entry name" value="CyaY"/>
    <property type="match status" value="1"/>
</dbReference>
<dbReference type="NCBIfam" id="TIGR03421">
    <property type="entry name" value="FeS_CyaY"/>
    <property type="match status" value="1"/>
</dbReference>
<dbReference type="Gene3D" id="3.30.920.10">
    <property type="entry name" value="Frataxin/CyaY"/>
    <property type="match status" value="1"/>
</dbReference>
<evidence type="ECO:0000313" key="5">
    <source>
        <dbReference type="EMBL" id="MBN8196393.1"/>
    </source>
</evidence>
<dbReference type="AlphaFoldDB" id="A0A8I1M6V8"/>
<keyword evidence="3 4" id="KW-0408">Iron</keyword>
<dbReference type="PROSITE" id="PS50810">
    <property type="entry name" value="FRATAXIN_2"/>
    <property type="match status" value="1"/>
</dbReference>
<dbReference type="GO" id="GO:0034986">
    <property type="term" value="F:iron chaperone activity"/>
    <property type="evidence" value="ECO:0007669"/>
    <property type="project" value="TreeGrafter"/>
</dbReference>
<dbReference type="GO" id="GO:0008199">
    <property type="term" value="F:ferric iron binding"/>
    <property type="evidence" value="ECO:0007669"/>
    <property type="project" value="InterPro"/>
</dbReference>
<dbReference type="Pfam" id="PF01491">
    <property type="entry name" value="Frataxin_Cyay"/>
    <property type="match status" value="1"/>
</dbReference>
<dbReference type="PANTHER" id="PTHR16821">
    <property type="entry name" value="FRATAXIN"/>
    <property type="match status" value="1"/>
</dbReference>
<dbReference type="EMBL" id="JAEKJW010000001">
    <property type="protein sequence ID" value="MBN8196393.1"/>
    <property type="molecule type" value="Genomic_DNA"/>
</dbReference>
<gene>
    <name evidence="4 5" type="primary">cyaY</name>
    <name evidence="5" type="ORF">JF547_07920</name>
</gene>
<name>A0A8I1M6V8_9PROT</name>
<evidence type="ECO:0000256" key="1">
    <source>
        <dbReference type="ARBA" id="ARBA00008183"/>
    </source>
</evidence>
<evidence type="ECO:0000256" key="2">
    <source>
        <dbReference type="ARBA" id="ARBA00022723"/>
    </source>
</evidence>
<dbReference type="PANTHER" id="PTHR16821:SF2">
    <property type="entry name" value="FRATAXIN, MITOCHONDRIAL"/>
    <property type="match status" value="1"/>
</dbReference>
<reference evidence="5" key="1">
    <citation type="submission" date="2020-12" db="EMBL/GenBank/DDBJ databases">
        <title>Oil enriched cultivation method for isolating marine PHA-producing bacteria.</title>
        <authorList>
            <person name="Zheng W."/>
            <person name="Yu S."/>
            <person name="Huang Y."/>
        </authorList>
    </citation>
    <scope>NUCLEOTIDE SEQUENCE</scope>
    <source>
        <strain evidence="5">SY-2-3</strain>
    </source>
</reference>
<dbReference type="GO" id="GO:0008198">
    <property type="term" value="F:ferrous iron binding"/>
    <property type="evidence" value="ECO:0007669"/>
    <property type="project" value="TreeGrafter"/>
</dbReference>
<dbReference type="InterPro" id="IPR036524">
    <property type="entry name" value="Frataxin/CyaY_sf"/>
</dbReference>
<dbReference type="GO" id="GO:0006879">
    <property type="term" value="P:intracellular iron ion homeostasis"/>
    <property type="evidence" value="ECO:0007669"/>
    <property type="project" value="TreeGrafter"/>
</dbReference>
<comment type="similarity">
    <text evidence="1 4">Belongs to the frataxin family.</text>
</comment>